<dbReference type="Pfam" id="PF13411">
    <property type="entry name" value="MerR_1"/>
    <property type="match status" value="1"/>
</dbReference>
<evidence type="ECO:0000313" key="6">
    <source>
        <dbReference type="EMBL" id="MFD1675679.1"/>
    </source>
</evidence>
<sequence length="142" mass="16640">MAQMDMTVEMVVQRLGVTPRTLHYYEELGLIPDVRRTAGGHRLYDEATVQRLERILRLKGMLGYRLQDIKQLICVEELLDKHRRSLHSTPTPEERLAILDDSLHLLEDVVKKIDSKIEGLMHLRANYQERLQRVRQSLDGQK</sequence>
<dbReference type="InterPro" id="IPR000551">
    <property type="entry name" value="MerR-type_HTH_dom"/>
</dbReference>
<organism evidence="6 7">
    <name type="scientific">Alicyclobacillus fodiniaquatilis</name>
    <dbReference type="NCBI Taxonomy" id="1661150"/>
    <lineage>
        <taxon>Bacteria</taxon>
        <taxon>Bacillati</taxon>
        <taxon>Bacillota</taxon>
        <taxon>Bacilli</taxon>
        <taxon>Bacillales</taxon>
        <taxon>Alicyclobacillaceae</taxon>
        <taxon>Alicyclobacillus</taxon>
    </lineage>
</organism>
<evidence type="ECO:0000256" key="4">
    <source>
        <dbReference type="ARBA" id="ARBA00023163"/>
    </source>
</evidence>
<comment type="caution">
    <text evidence="6">The sequence shown here is derived from an EMBL/GenBank/DDBJ whole genome shotgun (WGS) entry which is preliminary data.</text>
</comment>
<dbReference type="CDD" id="cd00592">
    <property type="entry name" value="HTH_MerR-like"/>
    <property type="match status" value="1"/>
</dbReference>
<evidence type="ECO:0000313" key="7">
    <source>
        <dbReference type="Proteomes" id="UP001597079"/>
    </source>
</evidence>
<evidence type="ECO:0000259" key="5">
    <source>
        <dbReference type="PROSITE" id="PS50937"/>
    </source>
</evidence>
<dbReference type="RefSeq" id="WP_377943566.1">
    <property type="nucleotide sequence ID" value="NZ_JBHUCX010000035.1"/>
</dbReference>
<evidence type="ECO:0000256" key="1">
    <source>
        <dbReference type="ARBA" id="ARBA00022491"/>
    </source>
</evidence>
<evidence type="ECO:0000256" key="2">
    <source>
        <dbReference type="ARBA" id="ARBA00023015"/>
    </source>
</evidence>
<dbReference type="PROSITE" id="PS50937">
    <property type="entry name" value="HTH_MERR_2"/>
    <property type="match status" value="1"/>
</dbReference>
<dbReference type="SUPFAM" id="SSF46955">
    <property type="entry name" value="Putative DNA-binding domain"/>
    <property type="match status" value="1"/>
</dbReference>
<dbReference type="SMART" id="SM00422">
    <property type="entry name" value="HTH_MERR"/>
    <property type="match status" value="1"/>
</dbReference>
<name>A0ABW4JIB6_9BACL</name>
<keyword evidence="3" id="KW-0238">DNA-binding</keyword>
<dbReference type="Proteomes" id="UP001597079">
    <property type="component" value="Unassembled WGS sequence"/>
</dbReference>
<protein>
    <submittedName>
        <fullName evidence="6">MerR family transcriptional regulator</fullName>
    </submittedName>
</protein>
<accession>A0ABW4JIB6</accession>
<dbReference type="InterPro" id="IPR009061">
    <property type="entry name" value="DNA-bd_dom_put_sf"/>
</dbReference>
<dbReference type="Gene3D" id="1.10.1660.10">
    <property type="match status" value="1"/>
</dbReference>
<feature type="domain" description="HTH merR-type" evidence="5">
    <location>
        <begin position="13"/>
        <end position="75"/>
    </location>
</feature>
<reference evidence="7" key="1">
    <citation type="journal article" date="2019" name="Int. J. Syst. Evol. Microbiol.">
        <title>The Global Catalogue of Microorganisms (GCM) 10K type strain sequencing project: providing services to taxonomists for standard genome sequencing and annotation.</title>
        <authorList>
            <consortium name="The Broad Institute Genomics Platform"/>
            <consortium name="The Broad Institute Genome Sequencing Center for Infectious Disease"/>
            <person name="Wu L."/>
            <person name="Ma J."/>
        </authorList>
    </citation>
    <scope>NUCLEOTIDE SEQUENCE [LARGE SCALE GENOMIC DNA]</scope>
    <source>
        <strain evidence="7">CGMCC 1.12286</strain>
    </source>
</reference>
<dbReference type="PANTHER" id="PTHR30204:SF69">
    <property type="entry name" value="MERR-FAMILY TRANSCRIPTIONAL REGULATOR"/>
    <property type="match status" value="1"/>
</dbReference>
<keyword evidence="2" id="KW-0805">Transcription regulation</keyword>
<evidence type="ECO:0000256" key="3">
    <source>
        <dbReference type="ARBA" id="ARBA00023125"/>
    </source>
</evidence>
<keyword evidence="1" id="KW-0678">Repressor</keyword>
<gene>
    <name evidence="6" type="ORF">ACFSB2_13340</name>
</gene>
<dbReference type="InterPro" id="IPR047057">
    <property type="entry name" value="MerR_fam"/>
</dbReference>
<keyword evidence="7" id="KW-1185">Reference proteome</keyword>
<dbReference type="PANTHER" id="PTHR30204">
    <property type="entry name" value="REDOX-CYCLING DRUG-SENSING TRANSCRIPTIONAL ACTIVATOR SOXR"/>
    <property type="match status" value="1"/>
</dbReference>
<proteinExistence type="predicted"/>
<keyword evidence="4" id="KW-0804">Transcription</keyword>
<dbReference type="EMBL" id="JBHUCX010000035">
    <property type="protein sequence ID" value="MFD1675679.1"/>
    <property type="molecule type" value="Genomic_DNA"/>
</dbReference>